<evidence type="ECO:0000256" key="2">
    <source>
        <dbReference type="ARBA" id="ARBA00023277"/>
    </source>
</evidence>
<sequence length="479" mass="56352">MQNKLFLWLHMHQPDYLDSLTNKIILPWVRRHSLNGYYSVPSMLLKSEFKANINFSGILIEQIKRYQNGEKDVYQVYEDADPESLNQSEINFMFRRFRTPYSFKSKRLDYLREKFSKGEKLTASEILDFQVIFKLSAFAPIDEEIIEMRNKSLHFTKQDKEVIISLEKKIIDNLFVKYKELIARNQIEITFTPYYHPIIPLLLDFNSAVKSKPDAKVPLVKSNLLEDAKAHIERSLKIGKETFDIEIKGMWPAEGSISEEAVPLFKESKVKWIGSDEALVKSIGLGQGIYNYKNTILFLRNHSVSDKIGFIYNKMKPTDAVLDLKHELEKNGTLILILDGENPWEYFENYGINFMEELFKSFNEKETLLGSEAIPLQEIDHFTPGSWINGHFDTWIGDEETNAAWTYLIETREFVKSDKAIEFILKAEASDHFWWYSDFHKKEINFDFDFLFRGHLIRSLLESNKEVNPYLYYPIKRFP</sequence>
<accession>A0A2J6WDS5</accession>
<evidence type="ECO:0000313" key="6">
    <source>
        <dbReference type="Proteomes" id="UP000237040"/>
    </source>
</evidence>
<evidence type="ECO:0000256" key="3">
    <source>
        <dbReference type="RuleBase" id="RU361196"/>
    </source>
</evidence>
<reference evidence="5 6" key="1">
    <citation type="submission" date="2018-01" db="EMBL/GenBank/DDBJ databases">
        <title>Metagenomic assembled genomes from two thermal pools in the Uzon Caldera, Kamchatka, Russia.</title>
        <authorList>
            <person name="Wilkins L."/>
            <person name="Ettinger C."/>
        </authorList>
    </citation>
    <scope>NUCLEOTIDE SEQUENCE [LARGE SCALE GENOMIC DNA]</scope>
    <source>
        <strain evidence="5">ZAV-07</strain>
    </source>
</reference>
<protein>
    <recommendedName>
        <fullName evidence="4">Glycoside hydrolase family 57 N-terminal domain-containing protein</fullName>
    </recommendedName>
</protein>
<dbReference type="RefSeq" id="WP_424586669.1">
    <property type="nucleotide sequence ID" value="NZ_JBNAUB010000007.1"/>
</dbReference>
<dbReference type="SUPFAM" id="SSF88713">
    <property type="entry name" value="Glycoside hydrolase/deacetylase"/>
    <property type="match status" value="1"/>
</dbReference>
<dbReference type="GO" id="GO:0003824">
    <property type="term" value="F:catalytic activity"/>
    <property type="evidence" value="ECO:0007669"/>
    <property type="project" value="InterPro"/>
</dbReference>
<proteinExistence type="inferred from homology"/>
<organism evidence="5 6">
    <name type="scientific">Caldisericum exile</name>
    <dbReference type="NCBI Taxonomy" id="693075"/>
    <lineage>
        <taxon>Bacteria</taxon>
        <taxon>Pseudomonadati</taxon>
        <taxon>Caldisericota/Cryosericota group</taxon>
        <taxon>Caldisericota</taxon>
        <taxon>Caldisericia</taxon>
        <taxon>Caldisericales</taxon>
        <taxon>Caldisericaceae</taxon>
        <taxon>Caldisericum</taxon>
    </lineage>
</organism>
<dbReference type="InterPro" id="IPR027291">
    <property type="entry name" value="Glyco_hydro_38_N_sf"/>
</dbReference>
<dbReference type="InterPro" id="IPR052046">
    <property type="entry name" value="GH57_Enzymes"/>
</dbReference>
<keyword evidence="2 3" id="KW-0119">Carbohydrate metabolism</keyword>
<comment type="caution">
    <text evidence="5">The sequence shown here is derived from an EMBL/GenBank/DDBJ whole genome shotgun (WGS) entry which is preliminary data.</text>
</comment>
<evidence type="ECO:0000313" key="5">
    <source>
        <dbReference type="EMBL" id="PMP66910.1"/>
    </source>
</evidence>
<dbReference type="AlphaFoldDB" id="A0A2J6WDS5"/>
<dbReference type="InterPro" id="IPR004300">
    <property type="entry name" value="Glyco_hydro_57_N"/>
</dbReference>
<dbReference type="Proteomes" id="UP000237040">
    <property type="component" value="Unassembled WGS sequence"/>
</dbReference>
<feature type="domain" description="Glycoside hydrolase family 57 N-terminal" evidence="4">
    <location>
        <begin position="7"/>
        <end position="371"/>
    </location>
</feature>
<dbReference type="Pfam" id="PF03065">
    <property type="entry name" value="Glyco_hydro_57"/>
    <property type="match status" value="1"/>
</dbReference>
<name>A0A2J6WDS5_9BACT</name>
<dbReference type="Gene3D" id="3.20.110.10">
    <property type="entry name" value="Glycoside hydrolase 38, N terminal domain"/>
    <property type="match status" value="1"/>
</dbReference>
<evidence type="ECO:0000256" key="1">
    <source>
        <dbReference type="ARBA" id="ARBA00006821"/>
    </source>
</evidence>
<dbReference type="EMBL" id="PNIL01000061">
    <property type="protein sequence ID" value="PMP66910.1"/>
    <property type="molecule type" value="Genomic_DNA"/>
</dbReference>
<evidence type="ECO:0000259" key="4">
    <source>
        <dbReference type="Pfam" id="PF03065"/>
    </source>
</evidence>
<dbReference type="GO" id="GO:0005975">
    <property type="term" value="P:carbohydrate metabolic process"/>
    <property type="evidence" value="ECO:0007669"/>
    <property type="project" value="InterPro"/>
</dbReference>
<dbReference type="PANTHER" id="PTHR36306">
    <property type="entry name" value="ALPHA-AMYLASE-RELATED-RELATED"/>
    <property type="match status" value="1"/>
</dbReference>
<dbReference type="InterPro" id="IPR011330">
    <property type="entry name" value="Glyco_hydro/deAcase_b/a-brl"/>
</dbReference>
<dbReference type="PANTHER" id="PTHR36306:SF1">
    <property type="entry name" value="ALPHA-AMYLASE-RELATED"/>
    <property type="match status" value="1"/>
</dbReference>
<gene>
    <name evidence="5" type="ORF">C0189_04170</name>
</gene>
<comment type="similarity">
    <text evidence="1 3">Belongs to the glycosyl hydrolase 57 family.</text>
</comment>